<evidence type="ECO:0000259" key="4">
    <source>
        <dbReference type="PROSITE" id="PS50110"/>
    </source>
</evidence>
<dbReference type="InterPro" id="IPR036388">
    <property type="entry name" value="WH-like_DNA-bd_sf"/>
</dbReference>
<dbReference type="CDD" id="cd06170">
    <property type="entry name" value="LuxR_C_like"/>
    <property type="match status" value="1"/>
</dbReference>
<dbReference type="RefSeq" id="WP_408078507.1">
    <property type="nucleotide sequence ID" value="NZ_JBELQC010000001.1"/>
</dbReference>
<dbReference type="InterPro" id="IPR001789">
    <property type="entry name" value="Sig_transdc_resp-reg_receiver"/>
</dbReference>
<dbReference type="InterPro" id="IPR039420">
    <property type="entry name" value="WalR-like"/>
</dbReference>
<dbReference type="InterPro" id="IPR011006">
    <property type="entry name" value="CheY-like_superfamily"/>
</dbReference>
<evidence type="ECO:0000313" key="5">
    <source>
        <dbReference type="EMBL" id="MFL9841613.1"/>
    </source>
</evidence>
<keyword evidence="1" id="KW-0238">DNA-binding</keyword>
<proteinExistence type="predicted"/>
<dbReference type="PROSITE" id="PS50043">
    <property type="entry name" value="HTH_LUXR_2"/>
    <property type="match status" value="1"/>
</dbReference>
<dbReference type="EMBL" id="JBELQC010000001">
    <property type="protein sequence ID" value="MFL9841613.1"/>
    <property type="molecule type" value="Genomic_DNA"/>
</dbReference>
<reference evidence="5 6" key="1">
    <citation type="submission" date="2024-06" db="EMBL/GenBank/DDBJ databases">
        <authorList>
            <person name="Kaempfer P."/>
            <person name="Viver T."/>
        </authorList>
    </citation>
    <scope>NUCLEOTIDE SEQUENCE [LARGE SCALE GENOMIC DNA]</scope>
    <source>
        <strain evidence="5 6">ST-64</strain>
    </source>
</reference>
<dbReference type="SMART" id="SM00421">
    <property type="entry name" value="HTH_LUXR"/>
    <property type="match status" value="1"/>
</dbReference>
<dbReference type="PANTHER" id="PTHR43214:SF44">
    <property type="entry name" value="TWO-COMPONENT RESPONSE REGULATOR"/>
    <property type="match status" value="1"/>
</dbReference>
<evidence type="ECO:0000313" key="6">
    <source>
        <dbReference type="Proteomes" id="UP001629244"/>
    </source>
</evidence>
<evidence type="ECO:0000256" key="2">
    <source>
        <dbReference type="PROSITE-ProRule" id="PRU00169"/>
    </source>
</evidence>
<dbReference type="Pfam" id="PF00072">
    <property type="entry name" value="Response_reg"/>
    <property type="match status" value="1"/>
</dbReference>
<protein>
    <submittedName>
        <fullName evidence="5">Response regulator</fullName>
    </submittedName>
</protein>
<sequence>MPRTIHIVDDDDLARDVIASLVATLPGVTVHAWESAESFLAAARDGANPGVVLLDLNMPGLSGNEALRSLDHQRFAAIIVSGQGEITSAVESLKRGAIDFIEKPFTLEKLLNPLKIAFQSLDRTMATERTNDENRERLDALSDREVEILALLVDGLTNREVAEKLGLSVRTVESHRARIMLKLDVSSFAEAIRLAVLAGIETPR</sequence>
<feature type="domain" description="Response regulatory" evidence="4">
    <location>
        <begin position="4"/>
        <end position="118"/>
    </location>
</feature>
<dbReference type="InterPro" id="IPR000792">
    <property type="entry name" value="Tscrpt_reg_LuxR_C"/>
</dbReference>
<keyword evidence="2" id="KW-0597">Phosphoprotein</keyword>
<dbReference type="SUPFAM" id="SSF52172">
    <property type="entry name" value="CheY-like"/>
    <property type="match status" value="1"/>
</dbReference>
<dbReference type="PROSITE" id="PS50110">
    <property type="entry name" value="RESPONSE_REGULATORY"/>
    <property type="match status" value="1"/>
</dbReference>
<gene>
    <name evidence="5" type="ORF">ABS767_11615</name>
</gene>
<feature type="modified residue" description="4-aspartylphosphate" evidence="2">
    <location>
        <position position="55"/>
    </location>
</feature>
<dbReference type="Proteomes" id="UP001629244">
    <property type="component" value="Unassembled WGS sequence"/>
</dbReference>
<keyword evidence="6" id="KW-1185">Reference proteome</keyword>
<dbReference type="PRINTS" id="PR00038">
    <property type="entry name" value="HTHLUXR"/>
</dbReference>
<evidence type="ECO:0000259" key="3">
    <source>
        <dbReference type="PROSITE" id="PS50043"/>
    </source>
</evidence>
<evidence type="ECO:0000256" key="1">
    <source>
        <dbReference type="ARBA" id="ARBA00023125"/>
    </source>
</evidence>
<accession>A0ABW8YND3</accession>
<dbReference type="PROSITE" id="PS00622">
    <property type="entry name" value="HTH_LUXR_1"/>
    <property type="match status" value="1"/>
</dbReference>
<comment type="caution">
    <text evidence="5">The sequence shown here is derived from an EMBL/GenBank/DDBJ whole genome shotgun (WGS) entry which is preliminary data.</text>
</comment>
<dbReference type="Gene3D" id="1.10.10.10">
    <property type="entry name" value="Winged helix-like DNA-binding domain superfamily/Winged helix DNA-binding domain"/>
    <property type="match status" value="1"/>
</dbReference>
<name>A0ABW8YND3_9SPHN</name>
<organism evidence="5 6">
    <name type="scientific">Sphingomonas plantiphila</name>
    <dbReference type="NCBI Taxonomy" id="3163295"/>
    <lineage>
        <taxon>Bacteria</taxon>
        <taxon>Pseudomonadati</taxon>
        <taxon>Pseudomonadota</taxon>
        <taxon>Alphaproteobacteria</taxon>
        <taxon>Sphingomonadales</taxon>
        <taxon>Sphingomonadaceae</taxon>
        <taxon>Sphingomonas</taxon>
    </lineage>
</organism>
<dbReference type="PANTHER" id="PTHR43214">
    <property type="entry name" value="TWO-COMPONENT RESPONSE REGULATOR"/>
    <property type="match status" value="1"/>
</dbReference>
<feature type="domain" description="HTH luxR-type" evidence="3">
    <location>
        <begin position="134"/>
        <end position="199"/>
    </location>
</feature>
<dbReference type="Gene3D" id="3.40.50.2300">
    <property type="match status" value="1"/>
</dbReference>
<dbReference type="SMART" id="SM00448">
    <property type="entry name" value="REC"/>
    <property type="match status" value="1"/>
</dbReference>
<dbReference type="Pfam" id="PF00196">
    <property type="entry name" value="GerE"/>
    <property type="match status" value="1"/>
</dbReference>